<name>A0A1H9Z274_9FIRM</name>
<evidence type="ECO:0000313" key="1">
    <source>
        <dbReference type="EMBL" id="SES75604.1"/>
    </source>
</evidence>
<protein>
    <submittedName>
        <fullName evidence="1">Uncharacterized protein</fullName>
    </submittedName>
</protein>
<gene>
    <name evidence="1" type="ORF">SAMN05660297_00516</name>
</gene>
<sequence length="68" mass="7815">MIVLDRLEENIAVLETEGNFLKVNINIISTNAKEGDVLVFNNGYYTVDAILTEKRKKILQKKCDSIWE</sequence>
<dbReference type="AlphaFoldDB" id="A0A1H9Z274"/>
<proteinExistence type="predicted"/>
<evidence type="ECO:0000313" key="2">
    <source>
        <dbReference type="Proteomes" id="UP000199568"/>
    </source>
</evidence>
<dbReference type="STRING" id="426128.SAMN05660297_00516"/>
<accession>A0A1H9Z274</accession>
<dbReference type="Proteomes" id="UP000199568">
    <property type="component" value="Unassembled WGS sequence"/>
</dbReference>
<dbReference type="InterPro" id="IPR021377">
    <property type="entry name" value="DUF3006"/>
</dbReference>
<dbReference type="Pfam" id="PF11213">
    <property type="entry name" value="DUF3006"/>
    <property type="match status" value="1"/>
</dbReference>
<keyword evidence="2" id="KW-1185">Reference proteome</keyword>
<organism evidence="1 2">
    <name type="scientific">Natronincola peptidivorans</name>
    <dbReference type="NCBI Taxonomy" id="426128"/>
    <lineage>
        <taxon>Bacteria</taxon>
        <taxon>Bacillati</taxon>
        <taxon>Bacillota</taxon>
        <taxon>Clostridia</taxon>
        <taxon>Peptostreptococcales</taxon>
        <taxon>Natronincolaceae</taxon>
        <taxon>Natronincola</taxon>
    </lineage>
</organism>
<dbReference type="RefSeq" id="WP_170834644.1">
    <property type="nucleotide sequence ID" value="NZ_FOHU01000001.1"/>
</dbReference>
<dbReference type="EMBL" id="FOHU01000001">
    <property type="protein sequence ID" value="SES75604.1"/>
    <property type="molecule type" value="Genomic_DNA"/>
</dbReference>
<reference evidence="1 2" key="1">
    <citation type="submission" date="2016-10" db="EMBL/GenBank/DDBJ databases">
        <authorList>
            <person name="de Groot N.N."/>
        </authorList>
    </citation>
    <scope>NUCLEOTIDE SEQUENCE [LARGE SCALE GENOMIC DNA]</scope>
    <source>
        <strain evidence="1 2">DSM 18979</strain>
    </source>
</reference>